<feature type="region of interest" description="Disordered" evidence="2">
    <location>
        <begin position="351"/>
        <end position="372"/>
    </location>
</feature>
<dbReference type="InterPro" id="IPR023606">
    <property type="entry name" value="CoA-Trfase_III_dom_1_sf"/>
</dbReference>
<name>A0A1I6UPW6_9EURY</name>
<protein>
    <submittedName>
        <fullName evidence="3">Crotonobetainyl-CoA:carnitine CoA-transferase CaiB</fullName>
    </submittedName>
</protein>
<dbReference type="SUPFAM" id="SSF89796">
    <property type="entry name" value="CoA-transferase family III (CaiB/BaiF)"/>
    <property type="match status" value="1"/>
</dbReference>
<organism evidence="3 4">
    <name type="scientific">Halostagnicola kamekurae</name>
    <dbReference type="NCBI Taxonomy" id="619731"/>
    <lineage>
        <taxon>Archaea</taxon>
        <taxon>Methanobacteriati</taxon>
        <taxon>Methanobacteriota</taxon>
        <taxon>Stenosarchaea group</taxon>
        <taxon>Halobacteria</taxon>
        <taxon>Halobacteriales</taxon>
        <taxon>Natrialbaceae</taxon>
        <taxon>Halostagnicola</taxon>
    </lineage>
</organism>
<dbReference type="InterPro" id="IPR044855">
    <property type="entry name" value="CoA-Trfase_III_dom3_sf"/>
</dbReference>
<dbReference type="Pfam" id="PF02515">
    <property type="entry name" value="CoA_transf_3"/>
    <property type="match status" value="1"/>
</dbReference>
<dbReference type="InterPro" id="IPR050483">
    <property type="entry name" value="CoA-transferase_III_domain"/>
</dbReference>
<dbReference type="OrthoDB" id="28444at2157"/>
<dbReference type="PANTHER" id="PTHR48207:SF3">
    <property type="entry name" value="SUCCINATE--HYDROXYMETHYLGLUTARATE COA-TRANSFERASE"/>
    <property type="match status" value="1"/>
</dbReference>
<gene>
    <name evidence="3" type="ORF">SAMN04488556_3989</name>
</gene>
<dbReference type="RefSeq" id="WP_092907325.1">
    <property type="nucleotide sequence ID" value="NZ_FOZS01000005.1"/>
</dbReference>
<dbReference type="Gene3D" id="3.30.1540.10">
    <property type="entry name" value="formyl-coa transferase, domain 3"/>
    <property type="match status" value="1"/>
</dbReference>
<evidence type="ECO:0000313" key="3">
    <source>
        <dbReference type="EMBL" id="SFT03327.1"/>
    </source>
</evidence>
<reference evidence="4" key="1">
    <citation type="submission" date="2016-10" db="EMBL/GenBank/DDBJ databases">
        <authorList>
            <person name="Varghese N."/>
            <person name="Submissions S."/>
        </authorList>
    </citation>
    <scope>NUCLEOTIDE SEQUENCE [LARGE SCALE GENOMIC DNA]</scope>
    <source>
        <strain evidence="4">DSM 22427</strain>
    </source>
</reference>
<evidence type="ECO:0000313" key="4">
    <source>
        <dbReference type="Proteomes" id="UP000199199"/>
    </source>
</evidence>
<evidence type="ECO:0000256" key="2">
    <source>
        <dbReference type="SAM" id="MobiDB-lite"/>
    </source>
</evidence>
<dbReference type="Proteomes" id="UP000199199">
    <property type="component" value="Unassembled WGS sequence"/>
</dbReference>
<sequence>MRQPLSGVRVLDLGQIYQGPYCGMILSYLGADVIKIEPPWGENIRTRTEDGKPPQYQYLNPNKKGVTIDFKDEDGREAFRRLAEKADVIIENYSTGTMDSLSLGYEDLNKLNPELVYAHGSGYGDDGPYAEYPAMDLTIQAMSGAIHTTGFPDQDPVKAGPAISDFFGGIHLVVGVMAALFEREFTGEGQYVEVGMFDCMYPTLASPVSSWVSEMDAPPRTGNKHSGLAISPYNVYEVEDGYVAIICITEHQWKSLAELMGREDMICEEYGSKVKRAQEMDEIDSTIENWLEGKQKNDVVDVLLTEDVPCAPVQTIEEIIKDPHLEHRDMLNYLPNRSEGRDEIPVPGMPIKFSNSESPDVQPAPKLGEHTDEVLKEIGGYSREEIDSLHADN</sequence>
<dbReference type="EMBL" id="FOZS01000005">
    <property type="protein sequence ID" value="SFT03327.1"/>
    <property type="molecule type" value="Genomic_DNA"/>
</dbReference>
<keyword evidence="1 3" id="KW-0808">Transferase</keyword>
<evidence type="ECO:0000256" key="1">
    <source>
        <dbReference type="ARBA" id="ARBA00022679"/>
    </source>
</evidence>
<dbReference type="Gene3D" id="3.40.50.10540">
    <property type="entry name" value="Crotonobetainyl-coa:carnitine coa-transferase, domain 1"/>
    <property type="match status" value="1"/>
</dbReference>
<proteinExistence type="predicted"/>
<accession>A0A1I6UPW6</accession>
<dbReference type="AlphaFoldDB" id="A0A1I6UPW6"/>
<keyword evidence="4" id="KW-1185">Reference proteome</keyword>
<dbReference type="InterPro" id="IPR003673">
    <property type="entry name" value="CoA-Trfase_fam_III"/>
</dbReference>
<dbReference type="PANTHER" id="PTHR48207">
    <property type="entry name" value="SUCCINATE--HYDROXYMETHYLGLUTARATE COA-TRANSFERASE"/>
    <property type="match status" value="1"/>
</dbReference>
<dbReference type="GO" id="GO:0008410">
    <property type="term" value="F:CoA-transferase activity"/>
    <property type="evidence" value="ECO:0007669"/>
    <property type="project" value="TreeGrafter"/>
</dbReference>